<name>A0A4R0KUQ3_9ACTN</name>
<dbReference type="Proteomes" id="UP000291144">
    <property type="component" value="Unassembled WGS sequence"/>
</dbReference>
<evidence type="ECO:0000313" key="2">
    <source>
        <dbReference type="Proteomes" id="UP000291144"/>
    </source>
</evidence>
<comment type="caution">
    <text evidence="1">The sequence shown here is derived from an EMBL/GenBank/DDBJ whole genome shotgun (WGS) entry which is preliminary data.</text>
</comment>
<gene>
    <name evidence="1" type="ORF">E0H73_10365</name>
</gene>
<dbReference type="RefSeq" id="WP_131353256.1">
    <property type="nucleotide sequence ID" value="NZ_SJKB01000002.1"/>
</dbReference>
<reference evidence="1 2" key="1">
    <citation type="submission" date="2019-02" db="EMBL/GenBank/DDBJ databases">
        <title>Kribbella capetownensis sp. nov. and Kribbella speibonae sp. nov., isolated from soil.</title>
        <authorList>
            <person name="Curtis S.M."/>
            <person name="Norton I."/>
            <person name="Everest G.J."/>
            <person name="Meyers P.R."/>
        </authorList>
    </citation>
    <scope>NUCLEOTIDE SEQUENCE [LARGE SCALE GENOMIC DNA]</scope>
    <source>
        <strain evidence="1 2">NRRL B-24813</strain>
    </source>
</reference>
<sequence>MEFLIGTIVSVVSAVIAWVTFAWQKRGGTFKRIHYSAVCEQFLMDFGDNAIQSLNSGPISVCLDPGGRKLIWPIAFKLKLANTGQAPILPGDFAGPLSIVIGDHCEFLGGVFSVNRGRADEFFGPGSAEVGDGRIKLSPFLFNPGDEITISGMLNGGLPDEGIVVSGRIAGVETLVRLDPRDRRGLTAQLRVTSMMYPSRHDWPTELGLDVKVLILPKFLPLDDFAPKSKLGSNISTMVNDVAVEKMHQVAIRIANCTDREVEIRESLGFSVETPSFLHLYEARLNDVEVNGRALRRILSWGPDEVDIRAGTLQPGEELFVSFVTEGDVADLRLAAHPSSVTDVQLARMTLPEKPLDSELFETAPRVLMMTPAIYRGFHAVRMRMRQRFLPKMRNVFRYLRSFPD</sequence>
<proteinExistence type="predicted"/>
<dbReference type="OrthoDB" id="4024887at2"/>
<evidence type="ECO:0000313" key="1">
    <source>
        <dbReference type="EMBL" id="TCC64753.1"/>
    </source>
</evidence>
<dbReference type="AlphaFoldDB" id="A0A4R0KUQ3"/>
<protein>
    <submittedName>
        <fullName evidence="1">Uncharacterized protein</fullName>
    </submittedName>
</protein>
<dbReference type="EMBL" id="SJKB01000002">
    <property type="protein sequence ID" value="TCC64753.1"/>
    <property type="molecule type" value="Genomic_DNA"/>
</dbReference>
<organism evidence="1 2">
    <name type="scientific">Kribbella pittospori</name>
    <dbReference type="NCBI Taxonomy" id="722689"/>
    <lineage>
        <taxon>Bacteria</taxon>
        <taxon>Bacillati</taxon>
        <taxon>Actinomycetota</taxon>
        <taxon>Actinomycetes</taxon>
        <taxon>Propionibacteriales</taxon>
        <taxon>Kribbellaceae</taxon>
        <taxon>Kribbella</taxon>
    </lineage>
</organism>
<keyword evidence="2" id="KW-1185">Reference proteome</keyword>
<accession>A0A4R0KUQ3</accession>